<proteinExistence type="inferred from homology"/>
<comment type="similarity">
    <text evidence="1">Belongs to the major facilitator superfamily. Phosphate:H(+) symporter (TC 2.A.1.9) family.</text>
</comment>
<dbReference type="AlphaFoldDB" id="A0A5J5AVR4"/>
<sequence length="150" mass="16794">MPETARYTALIEGNHRMAAADMAKVLKEDIPFEEPTSKLPGFLLKILKWYALHLLCTAATSNWFLLDSAFYGAQPSQKDVFPAIGMVRKASRMNAIEKVFNFSKSMFIVALFATVHGLSGETEVPCSTEQILSWFLLAVNRSPRRFKACS</sequence>
<name>A0A5J5AVR4_9ASTE</name>
<dbReference type="OrthoDB" id="433512at2759"/>
<evidence type="ECO:0000313" key="3">
    <source>
        <dbReference type="Proteomes" id="UP000325577"/>
    </source>
</evidence>
<dbReference type="Gene3D" id="1.20.1250.20">
    <property type="entry name" value="MFS general substrate transporter like domains"/>
    <property type="match status" value="1"/>
</dbReference>
<accession>A0A5J5AVR4</accession>
<keyword evidence="3" id="KW-1185">Reference proteome</keyword>
<gene>
    <name evidence="2" type="ORF">F0562_031473</name>
</gene>
<dbReference type="InterPro" id="IPR036259">
    <property type="entry name" value="MFS_trans_sf"/>
</dbReference>
<evidence type="ECO:0000313" key="2">
    <source>
        <dbReference type="EMBL" id="KAA8533956.1"/>
    </source>
</evidence>
<evidence type="ECO:0000256" key="1">
    <source>
        <dbReference type="ARBA" id="ARBA00044504"/>
    </source>
</evidence>
<dbReference type="EMBL" id="CM018041">
    <property type="protein sequence ID" value="KAA8533956.1"/>
    <property type="molecule type" value="Genomic_DNA"/>
</dbReference>
<dbReference type="Proteomes" id="UP000325577">
    <property type="component" value="Linkage Group LG18"/>
</dbReference>
<reference evidence="2 3" key="1">
    <citation type="submission" date="2019-09" db="EMBL/GenBank/DDBJ databases">
        <title>A chromosome-level genome assembly of the Chinese tupelo Nyssa sinensis.</title>
        <authorList>
            <person name="Yang X."/>
            <person name="Kang M."/>
            <person name="Yang Y."/>
            <person name="Xiong H."/>
            <person name="Wang M."/>
            <person name="Zhang Z."/>
            <person name="Wang Z."/>
            <person name="Wu H."/>
            <person name="Ma T."/>
            <person name="Liu J."/>
            <person name="Xi Z."/>
        </authorList>
    </citation>
    <scope>NUCLEOTIDE SEQUENCE [LARGE SCALE GENOMIC DNA]</scope>
    <source>
        <strain evidence="2">J267</strain>
        <tissue evidence="2">Leaf</tissue>
    </source>
</reference>
<protein>
    <submittedName>
        <fullName evidence="2">Uncharacterized protein</fullName>
    </submittedName>
</protein>
<organism evidence="2 3">
    <name type="scientific">Nyssa sinensis</name>
    <dbReference type="NCBI Taxonomy" id="561372"/>
    <lineage>
        <taxon>Eukaryota</taxon>
        <taxon>Viridiplantae</taxon>
        <taxon>Streptophyta</taxon>
        <taxon>Embryophyta</taxon>
        <taxon>Tracheophyta</taxon>
        <taxon>Spermatophyta</taxon>
        <taxon>Magnoliopsida</taxon>
        <taxon>eudicotyledons</taxon>
        <taxon>Gunneridae</taxon>
        <taxon>Pentapetalae</taxon>
        <taxon>asterids</taxon>
        <taxon>Cornales</taxon>
        <taxon>Nyssaceae</taxon>
        <taxon>Nyssa</taxon>
    </lineage>
</organism>